<name>A0ABS8YAA9_9BACL</name>
<dbReference type="RefSeq" id="WP_233696009.1">
    <property type="nucleotide sequence ID" value="NZ_JAJNBZ010000003.1"/>
</dbReference>
<dbReference type="SUPFAM" id="SSF55729">
    <property type="entry name" value="Acyl-CoA N-acyltransferases (Nat)"/>
    <property type="match status" value="1"/>
</dbReference>
<dbReference type="Gene3D" id="3.40.630.30">
    <property type="match status" value="1"/>
</dbReference>
<dbReference type="PROSITE" id="PS51186">
    <property type="entry name" value="GNAT"/>
    <property type="match status" value="1"/>
</dbReference>
<organism evidence="2 3">
    <name type="scientific">Paenibacillus profundus</name>
    <dbReference type="NCBI Taxonomy" id="1173085"/>
    <lineage>
        <taxon>Bacteria</taxon>
        <taxon>Bacillati</taxon>
        <taxon>Bacillota</taxon>
        <taxon>Bacilli</taxon>
        <taxon>Bacillales</taxon>
        <taxon>Paenibacillaceae</taxon>
        <taxon>Paenibacillus</taxon>
    </lineage>
</organism>
<feature type="domain" description="N-acetyltransferase" evidence="1">
    <location>
        <begin position="3"/>
        <end position="136"/>
    </location>
</feature>
<keyword evidence="3" id="KW-1185">Reference proteome</keyword>
<evidence type="ECO:0000313" key="3">
    <source>
        <dbReference type="Proteomes" id="UP001199916"/>
    </source>
</evidence>
<sequence>MSPNIHIFHEAPTPEEYIALRVAAGLSAKSLTGAEIALKNSIFAVTLRHEDELVGMGRIIGDGGCFYQVVDIAVAPSYQGKGLGKLIMTEITNYLENNAPDKSYVSLLADVPADHLYKKFGFDYTHPKSLGMYRRY</sequence>
<proteinExistence type="predicted"/>
<protein>
    <submittedName>
        <fullName evidence="2">GNAT family N-acetyltransferase</fullName>
    </submittedName>
</protein>
<dbReference type="Pfam" id="PF13673">
    <property type="entry name" value="Acetyltransf_10"/>
    <property type="match status" value="1"/>
</dbReference>
<dbReference type="PANTHER" id="PTHR43233:SF1">
    <property type="entry name" value="FAMILY N-ACETYLTRANSFERASE, PUTATIVE (AFU_ORTHOLOGUE AFUA_6G03350)-RELATED"/>
    <property type="match status" value="1"/>
</dbReference>
<dbReference type="Proteomes" id="UP001199916">
    <property type="component" value="Unassembled WGS sequence"/>
</dbReference>
<evidence type="ECO:0000259" key="1">
    <source>
        <dbReference type="PROSITE" id="PS51186"/>
    </source>
</evidence>
<reference evidence="2 3" key="1">
    <citation type="submission" date="2021-11" db="EMBL/GenBank/DDBJ databases">
        <title>Draft genome sequence of Paenibacillus profundus YoMME, a new Gram-positive bacteria with exoelectrogenic properties.</title>
        <authorList>
            <person name="Hubenova Y."/>
            <person name="Hubenova E."/>
            <person name="Manasiev Y."/>
            <person name="Peykov S."/>
            <person name="Mitov M."/>
        </authorList>
    </citation>
    <scope>NUCLEOTIDE SEQUENCE [LARGE SCALE GENOMIC DNA]</scope>
    <source>
        <strain evidence="2 3">YoMME</strain>
    </source>
</reference>
<gene>
    <name evidence="2" type="ORF">LQV63_05910</name>
</gene>
<dbReference type="InterPro" id="IPR053144">
    <property type="entry name" value="Acetyltransferase_Butenolide"/>
</dbReference>
<accession>A0ABS8YAA9</accession>
<dbReference type="CDD" id="cd04301">
    <property type="entry name" value="NAT_SF"/>
    <property type="match status" value="1"/>
</dbReference>
<dbReference type="PANTHER" id="PTHR43233">
    <property type="entry name" value="FAMILY N-ACETYLTRANSFERASE, PUTATIVE (AFU_ORTHOLOGUE AFUA_6G03350)-RELATED"/>
    <property type="match status" value="1"/>
</dbReference>
<dbReference type="EMBL" id="JAJNBZ010000003">
    <property type="protein sequence ID" value="MCE5168845.1"/>
    <property type="molecule type" value="Genomic_DNA"/>
</dbReference>
<evidence type="ECO:0000313" key="2">
    <source>
        <dbReference type="EMBL" id="MCE5168845.1"/>
    </source>
</evidence>
<comment type="caution">
    <text evidence="2">The sequence shown here is derived from an EMBL/GenBank/DDBJ whole genome shotgun (WGS) entry which is preliminary data.</text>
</comment>
<dbReference type="InterPro" id="IPR000182">
    <property type="entry name" value="GNAT_dom"/>
</dbReference>
<dbReference type="InterPro" id="IPR016181">
    <property type="entry name" value="Acyl_CoA_acyltransferase"/>
</dbReference>